<proteinExistence type="predicted"/>
<dbReference type="Proteomes" id="UP001597197">
    <property type="component" value="Unassembled WGS sequence"/>
</dbReference>
<accession>A0ABW4QQU1</accession>
<dbReference type="RefSeq" id="WP_382312019.1">
    <property type="nucleotide sequence ID" value="NZ_JBHUFD010000001.1"/>
</dbReference>
<keyword evidence="2" id="KW-1185">Reference proteome</keyword>
<dbReference type="EMBL" id="JBHUFD010000001">
    <property type="protein sequence ID" value="MFD1871704.1"/>
    <property type="molecule type" value="Genomic_DNA"/>
</dbReference>
<reference evidence="2" key="1">
    <citation type="journal article" date="2019" name="Int. J. Syst. Evol. Microbiol.">
        <title>The Global Catalogue of Microorganisms (GCM) 10K type strain sequencing project: providing services to taxonomists for standard genome sequencing and annotation.</title>
        <authorList>
            <consortium name="The Broad Institute Genomics Platform"/>
            <consortium name="The Broad Institute Genome Sequencing Center for Infectious Disease"/>
            <person name="Wu L."/>
            <person name="Ma J."/>
        </authorList>
    </citation>
    <scope>NUCLEOTIDE SEQUENCE [LARGE SCALE GENOMIC DNA]</scope>
    <source>
        <strain evidence="2">CGMCC 1.15795</strain>
    </source>
</reference>
<name>A0ABW4QQU1_9BACT</name>
<evidence type="ECO:0000313" key="2">
    <source>
        <dbReference type="Proteomes" id="UP001597197"/>
    </source>
</evidence>
<sequence length="95" mass="10290">MAIFLLRISFRNQPSGSDFLLTGRVYPPSTVIKAGDWLVFGQLKVAVKQVETTSYEGVMLTISQDAVETLRRGGVALNKLYGTEIPVESAAQAAT</sequence>
<organism evidence="1 2">
    <name type="scientific">Hymenobacter bucti</name>
    <dbReference type="NCBI Taxonomy" id="1844114"/>
    <lineage>
        <taxon>Bacteria</taxon>
        <taxon>Pseudomonadati</taxon>
        <taxon>Bacteroidota</taxon>
        <taxon>Cytophagia</taxon>
        <taxon>Cytophagales</taxon>
        <taxon>Hymenobacteraceae</taxon>
        <taxon>Hymenobacter</taxon>
    </lineage>
</organism>
<protein>
    <submittedName>
        <fullName evidence="1">Uncharacterized protein</fullName>
    </submittedName>
</protein>
<evidence type="ECO:0000313" key="1">
    <source>
        <dbReference type="EMBL" id="MFD1871704.1"/>
    </source>
</evidence>
<comment type="caution">
    <text evidence="1">The sequence shown here is derived from an EMBL/GenBank/DDBJ whole genome shotgun (WGS) entry which is preliminary data.</text>
</comment>
<gene>
    <name evidence="1" type="ORF">ACFSDX_04660</name>
</gene>